<name>A0A9P4M260_9PEZI</name>
<dbReference type="Proteomes" id="UP000799772">
    <property type="component" value="Unassembled WGS sequence"/>
</dbReference>
<accession>A0A9P4M260</accession>
<evidence type="ECO:0000313" key="3">
    <source>
        <dbReference type="Proteomes" id="UP000799772"/>
    </source>
</evidence>
<dbReference type="EMBL" id="ML978135">
    <property type="protein sequence ID" value="KAF2094318.1"/>
    <property type="molecule type" value="Genomic_DNA"/>
</dbReference>
<dbReference type="AlphaFoldDB" id="A0A9P4M260"/>
<gene>
    <name evidence="2" type="ORF">NA57DRAFT_60948</name>
</gene>
<evidence type="ECO:0000256" key="1">
    <source>
        <dbReference type="SAM" id="SignalP"/>
    </source>
</evidence>
<sequence>MLGKLSFALSALSLTAVSALNTLPNVTAVAVNDCSAYPDYNPSMGSATGWLYWVNQSNSPAEGNGDSVQIVYESGVQGVQIVRMTVTDDNQIAKYPMRCTPTSSNPAQIEAYIPCGVSGYCWNPLNIAPYPYDAELMWGVDGPAVQAYQHFIGGVQQPGLFLGSQGVTKWGIERVAQGGAPTGQPYWTLRLLGPNSQVPPGSPNATATYADEYETFILIQ</sequence>
<organism evidence="2 3">
    <name type="scientific">Rhizodiscina lignyota</name>
    <dbReference type="NCBI Taxonomy" id="1504668"/>
    <lineage>
        <taxon>Eukaryota</taxon>
        <taxon>Fungi</taxon>
        <taxon>Dikarya</taxon>
        <taxon>Ascomycota</taxon>
        <taxon>Pezizomycotina</taxon>
        <taxon>Dothideomycetes</taxon>
        <taxon>Pleosporomycetidae</taxon>
        <taxon>Aulographales</taxon>
        <taxon>Rhizodiscinaceae</taxon>
        <taxon>Rhizodiscina</taxon>
    </lineage>
</organism>
<evidence type="ECO:0000313" key="2">
    <source>
        <dbReference type="EMBL" id="KAF2094318.1"/>
    </source>
</evidence>
<dbReference type="OrthoDB" id="3545468at2759"/>
<comment type="caution">
    <text evidence="2">The sequence shown here is derived from an EMBL/GenBank/DDBJ whole genome shotgun (WGS) entry which is preliminary data.</text>
</comment>
<protein>
    <submittedName>
        <fullName evidence="2">Uncharacterized protein</fullName>
    </submittedName>
</protein>
<reference evidence="2" key="1">
    <citation type="journal article" date="2020" name="Stud. Mycol.">
        <title>101 Dothideomycetes genomes: a test case for predicting lifestyles and emergence of pathogens.</title>
        <authorList>
            <person name="Haridas S."/>
            <person name="Albert R."/>
            <person name="Binder M."/>
            <person name="Bloem J."/>
            <person name="Labutti K."/>
            <person name="Salamov A."/>
            <person name="Andreopoulos B."/>
            <person name="Baker S."/>
            <person name="Barry K."/>
            <person name="Bills G."/>
            <person name="Bluhm B."/>
            <person name="Cannon C."/>
            <person name="Castanera R."/>
            <person name="Culley D."/>
            <person name="Daum C."/>
            <person name="Ezra D."/>
            <person name="Gonzalez J."/>
            <person name="Henrissat B."/>
            <person name="Kuo A."/>
            <person name="Liang C."/>
            <person name="Lipzen A."/>
            <person name="Lutzoni F."/>
            <person name="Magnuson J."/>
            <person name="Mondo S."/>
            <person name="Nolan M."/>
            <person name="Ohm R."/>
            <person name="Pangilinan J."/>
            <person name="Park H.-J."/>
            <person name="Ramirez L."/>
            <person name="Alfaro M."/>
            <person name="Sun H."/>
            <person name="Tritt A."/>
            <person name="Yoshinaga Y."/>
            <person name="Zwiers L.-H."/>
            <person name="Turgeon B."/>
            <person name="Goodwin S."/>
            <person name="Spatafora J."/>
            <person name="Crous P."/>
            <person name="Grigoriev I."/>
        </authorList>
    </citation>
    <scope>NUCLEOTIDE SEQUENCE</scope>
    <source>
        <strain evidence="2">CBS 133067</strain>
    </source>
</reference>
<keyword evidence="1" id="KW-0732">Signal</keyword>
<proteinExistence type="predicted"/>
<feature type="signal peptide" evidence="1">
    <location>
        <begin position="1"/>
        <end position="19"/>
    </location>
</feature>
<keyword evidence="3" id="KW-1185">Reference proteome</keyword>
<feature type="chain" id="PRO_5040200693" evidence="1">
    <location>
        <begin position="20"/>
        <end position="220"/>
    </location>
</feature>